<dbReference type="PANTHER" id="PTHR34451">
    <property type="entry name" value="PHD FINGER FAMILY PROTEIN"/>
    <property type="match status" value="1"/>
</dbReference>
<accession>A0ABD3RNR7</accession>
<dbReference type="AlphaFoldDB" id="A0ABD3RNR7"/>
<evidence type="ECO:0000256" key="4">
    <source>
        <dbReference type="SAM" id="MobiDB-lite"/>
    </source>
</evidence>
<reference evidence="5 6" key="1">
    <citation type="submission" date="2024-12" db="EMBL/GenBank/DDBJ databases">
        <title>The unique morphological basis and parallel evolutionary history of personate flowers in Penstemon.</title>
        <authorList>
            <person name="Depatie T.H."/>
            <person name="Wessinger C.A."/>
        </authorList>
    </citation>
    <scope>NUCLEOTIDE SEQUENCE [LARGE SCALE GENOMIC DNA]</scope>
    <source>
        <strain evidence="5">WTNN_2</strain>
        <tissue evidence="5">Leaf</tissue>
    </source>
</reference>
<evidence type="ECO:0000256" key="2">
    <source>
        <dbReference type="ARBA" id="ARBA00022771"/>
    </source>
</evidence>
<proteinExistence type="predicted"/>
<feature type="region of interest" description="Disordered" evidence="4">
    <location>
        <begin position="378"/>
        <end position="400"/>
    </location>
</feature>
<dbReference type="InterPro" id="IPR019786">
    <property type="entry name" value="Zinc_finger_PHD-type_CS"/>
</dbReference>
<dbReference type="PROSITE" id="PS01359">
    <property type="entry name" value="ZF_PHD_1"/>
    <property type="match status" value="1"/>
</dbReference>
<dbReference type="Proteomes" id="UP001634393">
    <property type="component" value="Unassembled WGS sequence"/>
</dbReference>
<organism evidence="5 6">
    <name type="scientific">Penstemon smallii</name>
    <dbReference type="NCBI Taxonomy" id="265156"/>
    <lineage>
        <taxon>Eukaryota</taxon>
        <taxon>Viridiplantae</taxon>
        <taxon>Streptophyta</taxon>
        <taxon>Embryophyta</taxon>
        <taxon>Tracheophyta</taxon>
        <taxon>Spermatophyta</taxon>
        <taxon>Magnoliopsida</taxon>
        <taxon>eudicotyledons</taxon>
        <taxon>Gunneridae</taxon>
        <taxon>Pentapetalae</taxon>
        <taxon>asterids</taxon>
        <taxon>lamiids</taxon>
        <taxon>Lamiales</taxon>
        <taxon>Plantaginaceae</taxon>
        <taxon>Cheloneae</taxon>
        <taxon>Penstemon</taxon>
    </lineage>
</organism>
<dbReference type="PANTHER" id="PTHR34451:SF7">
    <property type="entry name" value="PHD FINGER FAMILY PROTEIN"/>
    <property type="match status" value="1"/>
</dbReference>
<name>A0ABD3RNR7_9LAMI</name>
<evidence type="ECO:0000256" key="1">
    <source>
        <dbReference type="ARBA" id="ARBA00022723"/>
    </source>
</evidence>
<feature type="compositionally biased region" description="Basic and acidic residues" evidence="4">
    <location>
        <begin position="382"/>
        <end position="394"/>
    </location>
</feature>
<keyword evidence="2" id="KW-0863">Zinc-finger</keyword>
<sequence length="400" mass="42239">MGGDGSSFSIELGDDTTLMQIKSDHPTTAAAPASTACVQCGAKERWLLHNVRHRGVFRRLCTTCVLRLHPQSFCPTCFQVYPPPPSNDAVLSCFKCYSSTHSHCVASPAPTPYICTLCANPTGPIFKLKTAKDSNVVINEGEGEGECRVMDGDAAKKLLAAAKISAVSMNKAAVAAKAEAERRAKEAAFARKRAKEALEHVAFLVVKDKLRKKEVFSGTPGDVSGSGGRGGGNGILQVKRENIMNVVNSGSRNGIVSSTAGPSVVVEENISAVGKTDRVENSNQVLAALNAVELRENEKTSGTKASSVEMGVPIIDDRVSMMDVDESGRMGASVGGLIVEKNNGSGSDHIISNNVESGAENLNKQVDVNNEVVLASSVVDRVQNEENNTGKEKQANGTPQ</sequence>
<evidence type="ECO:0000256" key="3">
    <source>
        <dbReference type="ARBA" id="ARBA00022833"/>
    </source>
</evidence>
<dbReference type="GO" id="GO:0008270">
    <property type="term" value="F:zinc ion binding"/>
    <property type="evidence" value="ECO:0007669"/>
    <property type="project" value="UniProtKB-KW"/>
</dbReference>
<protein>
    <submittedName>
        <fullName evidence="5">Uncharacterized protein</fullName>
    </submittedName>
</protein>
<evidence type="ECO:0000313" key="5">
    <source>
        <dbReference type="EMBL" id="KAL3814607.1"/>
    </source>
</evidence>
<comment type="caution">
    <text evidence="5">The sequence shown here is derived from an EMBL/GenBank/DDBJ whole genome shotgun (WGS) entry which is preliminary data.</text>
</comment>
<keyword evidence="1" id="KW-0479">Metal-binding</keyword>
<keyword evidence="3" id="KW-0862">Zinc</keyword>
<dbReference type="EMBL" id="JBJXBP010000008">
    <property type="protein sequence ID" value="KAL3814607.1"/>
    <property type="molecule type" value="Genomic_DNA"/>
</dbReference>
<gene>
    <name evidence="5" type="ORF">ACJIZ3_015875</name>
</gene>
<evidence type="ECO:0000313" key="6">
    <source>
        <dbReference type="Proteomes" id="UP001634393"/>
    </source>
</evidence>
<keyword evidence="6" id="KW-1185">Reference proteome</keyword>